<evidence type="ECO:0000256" key="2">
    <source>
        <dbReference type="SAM" id="MobiDB-lite"/>
    </source>
</evidence>
<comment type="caution">
    <text evidence="3">The sequence shown here is derived from an EMBL/GenBank/DDBJ whole genome shotgun (WGS) entry which is preliminary data.</text>
</comment>
<reference evidence="4" key="1">
    <citation type="submission" date="2017-05" db="EMBL/GenBank/DDBJ databases">
        <title>Physiological properties and genetic analysis related to exopolysaccharide production of fresh-water unicellular cyanobacterium Aphanothece sacrum, Suizenji Nori, that has been cultured as a food source in Japan.</title>
        <authorList>
            <person name="Kanesaki Y."/>
            <person name="Yoshikawa S."/>
            <person name="Ohki K."/>
        </authorList>
    </citation>
    <scope>NUCLEOTIDE SEQUENCE [LARGE SCALE GENOMIC DNA]</scope>
    <source>
        <strain evidence="4">FPU1</strain>
    </source>
</reference>
<dbReference type="AlphaFoldDB" id="A0A401IC42"/>
<feature type="region of interest" description="Disordered" evidence="2">
    <location>
        <begin position="149"/>
        <end position="168"/>
    </location>
</feature>
<keyword evidence="4" id="KW-1185">Reference proteome</keyword>
<feature type="compositionally biased region" description="Polar residues" evidence="2">
    <location>
        <begin position="149"/>
        <end position="167"/>
    </location>
</feature>
<keyword evidence="1" id="KW-0175">Coiled coil</keyword>
<protein>
    <submittedName>
        <fullName evidence="3">Uncharacterized protein</fullName>
    </submittedName>
</protein>
<sequence length="295" mass="33809">MLEEQGKIEFGDVSPLMKLESTIHEAIKERDDLVKQIKTYGQKVEKLETDLRGISKEKENLQNQLKKAETEKNNIYSSLLKLEEENKFISQSLEAEKTKNKQLENELNILKQDYINIANNLSELREMRQELKEFIRSYITEKPQLTSLSSLEQNSQDNSELSETNELISADKNQEKLVEIYNNNKLKDTYKELISVSMEPNSIETSRTGSGKKPILTEQSPSKYCIVSINGDLYLVPKKDALNTNDMTSVQVLFECEGYKKDVSNPKNFQLVKPGKVSEGNGHWVLEERGVLTHS</sequence>
<evidence type="ECO:0000313" key="3">
    <source>
        <dbReference type="EMBL" id="GBF78796.1"/>
    </source>
</evidence>
<dbReference type="Proteomes" id="UP000287247">
    <property type="component" value="Unassembled WGS sequence"/>
</dbReference>
<feature type="coiled-coil region" evidence="1">
    <location>
        <begin position="16"/>
        <end position="137"/>
    </location>
</feature>
<name>A0A401IC42_APHSA</name>
<gene>
    <name evidence="3" type="ORF">AsFPU1_0186</name>
</gene>
<dbReference type="Gene3D" id="6.10.250.3110">
    <property type="match status" value="1"/>
</dbReference>
<organism evidence="3 4">
    <name type="scientific">Aphanothece sacrum FPU1</name>
    <dbReference type="NCBI Taxonomy" id="1920663"/>
    <lineage>
        <taxon>Bacteria</taxon>
        <taxon>Bacillati</taxon>
        <taxon>Cyanobacteriota</taxon>
        <taxon>Cyanophyceae</taxon>
        <taxon>Oscillatoriophycideae</taxon>
        <taxon>Chroococcales</taxon>
        <taxon>Aphanothecaceae</taxon>
        <taxon>Aphanothece</taxon>
    </lineage>
</organism>
<dbReference type="OrthoDB" id="431593at2"/>
<evidence type="ECO:0000313" key="4">
    <source>
        <dbReference type="Proteomes" id="UP000287247"/>
    </source>
</evidence>
<proteinExistence type="predicted"/>
<evidence type="ECO:0000256" key="1">
    <source>
        <dbReference type="SAM" id="Coils"/>
    </source>
</evidence>
<dbReference type="RefSeq" id="WP_124969814.1">
    <property type="nucleotide sequence ID" value="NZ_BDQK01000001.1"/>
</dbReference>
<accession>A0A401IC42</accession>
<dbReference type="EMBL" id="BDQK01000001">
    <property type="protein sequence ID" value="GBF78796.1"/>
    <property type="molecule type" value="Genomic_DNA"/>
</dbReference>